<dbReference type="InterPro" id="IPR036948">
    <property type="entry name" value="Ribosomal_eL21_sf"/>
</dbReference>
<dbReference type="GO" id="GO:0006412">
    <property type="term" value="P:translation"/>
    <property type="evidence" value="ECO:0007669"/>
    <property type="project" value="UniProtKB-UniRule"/>
</dbReference>
<comment type="caution">
    <text evidence="7">The sequence shown here is derived from an EMBL/GenBank/DDBJ whole genome shotgun (WGS) entry which is preliminary data.</text>
</comment>
<dbReference type="InterPro" id="IPR022856">
    <property type="entry name" value="Ribosomal_eL21_arc"/>
</dbReference>
<dbReference type="Gene3D" id="2.30.30.70">
    <property type="entry name" value="Ribosomal protein L21"/>
    <property type="match status" value="1"/>
</dbReference>
<dbReference type="PROSITE" id="PS01171">
    <property type="entry name" value="RIBOSOMAL_L21E"/>
    <property type="match status" value="1"/>
</dbReference>
<dbReference type="AlphaFoldDB" id="A0A397WPQ8"/>
<evidence type="ECO:0000313" key="8">
    <source>
        <dbReference type="Proteomes" id="UP000266622"/>
    </source>
</evidence>
<organism evidence="7 8">
    <name type="scientific">Candidatus Nanoclepta minutus</name>
    <dbReference type="NCBI Taxonomy" id="1940235"/>
    <lineage>
        <taxon>Archaea</taxon>
        <taxon>Nanobdellota</taxon>
        <taxon>Candidatus Nanoclepta</taxon>
    </lineage>
</organism>
<dbReference type="SUPFAM" id="SSF50104">
    <property type="entry name" value="Translation proteins SH3-like domain"/>
    <property type="match status" value="1"/>
</dbReference>
<protein>
    <recommendedName>
        <fullName evidence="4 5">Large ribosomal subunit protein eL21</fullName>
    </recommendedName>
</protein>
<proteinExistence type="inferred from homology"/>
<keyword evidence="3 5" id="KW-0687">Ribonucleoprotein</keyword>
<keyword evidence="2 5" id="KW-0689">Ribosomal protein</keyword>
<dbReference type="GO" id="GO:1990904">
    <property type="term" value="C:ribonucleoprotein complex"/>
    <property type="evidence" value="ECO:0007669"/>
    <property type="project" value="UniProtKB-KW"/>
</dbReference>
<evidence type="ECO:0000256" key="2">
    <source>
        <dbReference type="ARBA" id="ARBA00022980"/>
    </source>
</evidence>
<dbReference type="InterPro" id="IPR008991">
    <property type="entry name" value="Translation_prot_SH3-like_sf"/>
</dbReference>
<dbReference type="EMBL" id="MWMI01000001">
    <property type="protein sequence ID" value="RIB35537.1"/>
    <property type="molecule type" value="Genomic_DNA"/>
</dbReference>
<dbReference type="InterPro" id="IPR001147">
    <property type="entry name" value="Ribosomal_eL21"/>
</dbReference>
<dbReference type="Pfam" id="PF01157">
    <property type="entry name" value="Ribosomal_L21e"/>
    <property type="match status" value="1"/>
</dbReference>
<evidence type="ECO:0000256" key="3">
    <source>
        <dbReference type="ARBA" id="ARBA00023274"/>
    </source>
</evidence>
<evidence type="ECO:0000256" key="1">
    <source>
        <dbReference type="ARBA" id="ARBA00008427"/>
    </source>
</evidence>
<dbReference type="PANTHER" id="PTHR20981">
    <property type="entry name" value="60S RIBOSOMAL PROTEIN L21"/>
    <property type="match status" value="1"/>
</dbReference>
<dbReference type="InterPro" id="IPR018259">
    <property type="entry name" value="Ribosomal_eL21_CS"/>
</dbReference>
<dbReference type="FunFam" id="2.30.30.70:FF:000001">
    <property type="entry name" value="60S ribosomal protein L21"/>
    <property type="match status" value="1"/>
</dbReference>
<evidence type="ECO:0000256" key="4">
    <source>
        <dbReference type="ARBA" id="ARBA00035219"/>
    </source>
</evidence>
<comment type="similarity">
    <text evidence="1 5">Belongs to the eukaryotic ribosomal protein eL21 family.</text>
</comment>
<evidence type="ECO:0000256" key="6">
    <source>
        <dbReference type="SAM" id="MobiDB-lite"/>
    </source>
</evidence>
<dbReference type="Proteomes" id="UP000266622">
    <property type="component" value="Unassembled WGS sequence"/>
</dbReference>
<evidence type="ECO:0000256" key="5">
    <source>
        <dbReference type="HAMAP-Rule" id="MF_00369"/>
    </source>
</evidence>
<evidence type="ECO:0000313" key="7">
    <source>
        <dbReference type="EMBL" id="RIB35537.1"/>
    </source>
</evidence>
<dbReference type="NCBIfam" id="NF003303">
    <property type="entry name" value="PRK04306.1"/>
    <property type="match status" value="1"/>
</dbReference>
<accession>A0A397WPQ8</accession>
<name>A0A397WPQ8_9ARCH</name>
<dbReference type="HAMAP" id="MF_00369">
    <property type="entry name" value="Ribosomal_eL21"/>
    <property type="match status" value="1"/>
</dbReference>
<dbReference type="GO" id="GO:0005840">
    <property type="term" value="C:ribosome"/>
    <property type="evidence" value="ECO:0007669"/>
    <property type="project" value="UniProtKB-KW"/>
</dbReference>
<feature type="region of interest" description="Disordered" evidence="6">
    <location>
        <begin position="1"/>
        <end position="20"/>
    </location>
</feature>
<gene>
    <name evidence="5" type="primary">rpl21e</name>
    <name evidence="7" type="ORF">BXU00_00295</name>
</gene>
<reference evidence="7 8" key="1">
    <citation type="journal article" date="2018" name="Syst. Appl. Microbiol.">
        <title>A new symbiotic nanoarchaeote (Candidatus Nanoclepta minutus) and its host (Zestosphaera tikiterensis gen. nov., sp. nov.) from a New Zealand hot spring.</title>
        <authorList>
            <person name="St John E."/>
            <person name="Liu Y."/>
            <person name="Podar M."/>
            <person name="Stott M.B."/>
            <person name="Meneghin J."/>
            <person name="Chen Z."/>
            <person name="Lagutin K."/>
            <person name="Mitchell K."/>
            <person name="Reysenbach A.L."/>
        </authorList>
    </citation>
    <scope>NUCLEOTIDE SEQUENCE [LARGE SCALE GENOMIC DNA]</scope>
    <source>
        <strain evidence="7">NZ3</strain>
    </source>
</reference>
<sequence length="99" mass="11536">MVDRKGKGSRRKTRDKLSKHVRDRGKIKIRYILKEYNRGDRVSIIIDPSFHEGMPHPRFHGLTGIIKNKRGDCYEVIINEGNKEKLIIAHPAHLRPLKS</sequence>
<dbReference type="GO" id="GO:0003735">
    <property type="term" value="F:structural constituent of ribosome"/>
    <property type="evidence" value="ECO:0007669"/>
    <property type="project" value="InterPro"/>
</dbReference>